<feature type="region of interest" description="Disordered" evidence="1">
    <location>
        <begin position="482"/>
        <end position="504"/>
    </location>
</feature>
<evidence type="ECO:0000256" key="1">
    <source>
        <dbReference type="SAM" id="MobiDB-lite"/>
    </source>
</evidence>
<feature type="compositionally biased region" description="Basic and acidic residues" evidence="1">
    <location>
        <begin position="141"/>
        <end position="153"/>
    </location>
</feature>
<evidence type="ECO:0000313" key="3">
    <source>
        <dbReference type="EMBL" id="OMH80484.1"/>
    </source>
</evidence>
<dbReference type="PROSITE" id="PS50934">
    <property type="entry name" value="SWIRM"/>
    <property type="match status" value="1"/>
</dbReference>
<feature type="compositionally biased region" description="Basic and acidic residues" evidence="1">
    <location>
        <begin position="251"/>
        <end position="260"/>
    </location>
</feature>
<gene>
    <name evidence="3" type="ORF">AX774_g6079</name>
</gene>
<feature type="region of interest" description="Disordered" evidence="1">
    <location>
        <begin position="23"/>
        <end position="47"/>
    </location>
</feature>
<feature type="compositionally biased region" description="Basic and acidic residues" evidence="1">
    <location>
        <begin position="379"/>
        <end position="388"/>
    </location>
</feature>
<feature type="region of interest" description="Disordered" evidence="1">
    <location>
        <begin position="367"/>
        <end position="429"/>
    </location>
</feature>
<proteinExistence type="predicted"/>
<dbReference type="GO" id="GO:0010468">
    <property type="term" value="P:regulation of gene expression"/>
    <property type="evidence" value="ECO:0007669"/>
    <property type="project" value="UniProtKB-ARBA"/>
</dbReference>
<dbReference type="SUPFAM" id="SSF46689">
    <property type="entry name" value="Homeodomain-like"/>
    <property type="match status" value="1"/>
</dbReference>
<dbReference type="AlphaFoldDB" id="A0A1R1PHN6"/>
<feature type="compositionally biased region" description="Low complexity" evidence="1">
    <location>
        <begin position="493"/>
        <end position="504"/>
    </location>
</feature>
<evidence type="ECO:0000259" key="2">
    <source>
        <dbReference type="PROSITE" id="PS50934"/>
    </source>
</evidence>
<dbReference type="Gene3D" id="1.10.10.10">
    <property type="entry name" value="Winged helix-like DNA-binding domain superfamily/Winged helix DNA-binding domain"/>
    <property type="match status" value="1"/>
</dbReference>
<evidence type="ECO:0000313" key="4">
    <source>
        <dbReference type="Proteomes" id="UP000188320"/>
    </source>
</evidence>
<keyword evidence="4" id="KW-1185">Reference proteome</keyword>
<comment type="caution">
    <text evidence="3">The sequence shown here is derived from an EMBL/GenBank/DDBJ whole genome shotgun (WGS) entry which is preliminary data.</text>
</comment>
<organism evidence="3 4">
    <name type="scientific">Zancudomyces culisetae</name>
    <name type="common">Gut fungus</name>
    <name type="synonym">Smittium culisetae</name>
    <dbReference type="NCBI Taxonomy" id="1213189"/>
    <lineage>
        <taxon>Eukaryota</taxon>
        <taxon>Fungi</taxon>
        <taxon>Fungi incertae sedis</taxon>
        <taxon>Zoopagomycota</taxon>
        <taxon>Kickxellomycotina</taxon>
        <taxon>Harpellomycetes</taxon>
        <taxon>Harpellales</taxon>
        <taxon>Legeriomycetaceae</taxon>
        <taxon>Zancudomyces</taxon>
    </lineage>
</organism>
<dbReference type="EMBL" id="LSSK01001173">
    <property type="protein sequence ID" value="OMH80484.1"/>
    <property type="molecule type" value="Genomic_DNA"/>
</dbReference>
<dbReference type="Pfam" id="PF04433">
    <property type="entry name" value="SWIRM"/>
    <property type="match status" value="1"/>
</dbReference>
<feature type="region of interest" description="Disordered" evidence="1">
    <location>
        <begin position="223"/>
        <end position="261"/>
    </location>
</feature>
<name>A0A1R1PHN6_ZANCU</name>
<dbReference type="InterPro" id="IPR009057">
    <property type="entry name" value="Homeodomain-like_sf"/>
</dbReference>
<feature type="compositionally biased region" description="Basic and acidic residues" evidence="1">
    <location>
        <begin position="35"/>
        <end position="47"/>
    </location>
</feature>
<dbReference type="InterPro" id="IPR007526">
    <property type="entry name" value="SWIRM"/>
</dbReference>
<reference evidence="4" key="1">
    <citation type="submission" date="2017-01" db="EMBL/GenBank/DDBJ databases">
        <authorList>
            <person name="Wang Y."/>
            <person name="White M."/>
            <person name="Kvist S."/>
            <person name="Moncalvo J.-M."/>
        </authorList>
    </citation>
    <scope>NUCLEOTIDE SEQUENCE [LARGE SCALE GENOMIC DNA]</scope>
    <source>
        <strain evidence="4">COL-18-3</strain>
    </source>
</reference>
<feature type="region of interest" description="Disordered" evidence="1">
    <location>
        <begin position="124"/>
        <end position="153"/>
    </location>
</feature>
<dbReference type="OrthoDB" id="118550at2759"/>
<accession>A0A1R1PHN6</accession>
<feature type="compositionally biased region" description="Low complexity" evidence="1">
    <location>
        <begin position="400"/>
        <end position="410"/>
    </location>
</feature>
<dbReference type="Proteomes" id="UP000188320">
    <property type="component" value="Unassembled WGS sequence"/>
</dbReference>
<dbReference type="InterPro" id="IPR036388">
    <property type="entry name" value="WH-like_DNA-bd_sf"/>
</dbReference>
<sequence length="706" mass="79042">MFKGVGRLKLRLNIAENNVSDTLDNSAKKKNQGQENRKKHDNTSMEMNGEKKEGIVSGDCVNMDCDIKQKSTQNIEQNTCVEKGELRAEKTVPNTPERFPYLEDIKKSKSTTKMTLKDRIIDKTSNSFEDSERNNASPLKGGEKEDANEEKGVSKVGVKDITEMSSGSSEGVGVSGSTTEVESNKMVAGGIQVAMVETNGEKENIQGRLDDSHSASPRRLRLITRNKGNDKTGAPNMDESANNLPNIVQPKQEKSSEGGKKHTLSVHHYVEGNRKYVLDPELISDHEKSVHKEFFTNKLNKTADRYFKIRNFILMRWEETKPEYLTKISSRLGLVGCGDVNAIGRVHTWLEKIEAINKGVYPKRYFPSSSNKQPPAMERTTKKARLEESGTTTPEEPRYSAADSATTSSRRSTRLRDSTAKKNNGMPISEKLKKKEKNVCIAHPNCYCAIYCMCKKHIGFKKPGEDRQAWACFRLSSDFKKERDSRPAPLSPPSRSSVDSSPGVPDIIVEKKDKYHVMVKDFEEENPRKFSLYIDSAVMVSSYKFIFARSMCGCAFHASTYGDCVQGFLGGCYDPLEKILYVTLAYPGEMDESEDDNDQSPKSENEARTEFEAAGFYTVGFYRYKKSDHYDGSSLRTCDVSRQMVLQNIMFMNGRNIPLIQLIGNTGSPDAPPSKPIYDAVYIDSTIPIVSGILGNCNNTHLTNLK</sequence>
<feature type="domain" description="SWIRM" evidence="2">
    <location>
        <begin position="269"/>
        <end position="367"/>
    </location>
</feature>
<protein>
    <submittedName>
        <fullName evidence="3">Histone H2A deubiquitinase MYSM1</fullName>
    </submittedName>
</protein>